<evidence type="ECO:0000256" key="3">
    <source>
        <dbReference type="ARBA" id="ARBA00023002"/>
    </source>
</evidence>
<proteinExistence type="inferred from homology"/>
<evidence type="ECO:0000256" key="4">
    <source>
        <dbReference type="RuleBase" id="RU000363"/>
    </source>
</evidence>
<dbReference type="Gene3D" id="3.40.50.720">
    <property type="entry name" value="NAD(P)-binding Rossmann-like Domain"/>
    <property type="match status" value="2"/>
</dbReference>
<evidence type="ECO:0000256" key="1">
    <source>
        <dbReference type="ARBA" id="ARBA00006484"/>
    </source>
</evidence>
<accession>A0AAN6IH36</accession>
<dbReference type="PANTHER" id="PTHR24320">
    <property type="entry name" value="RETINOL DEHYDROGENASE"/>
    <property type="match status" value="1"/>
</dbReference>
<dbReference type="AlphaFoldDB" id="A0AAN6IH36"/>
<dbReference type="PANTHER" id="PTHR24320:SF283">
    <property type="entry name" value="RETINOL DEHYDROGENASE 11"/>
    <property type="match status" value="1"/>
</dbReference>
<protein>
    <recommendedName>
        <fullName evidence="7">NAD(P)-binding protein</fullName>
    </recommendedName>
</protein>
<dbReference type="GO" id="GO:0016491">
    <property type="term" value="F:oxidoreductase activity"/>
    <property type="evidence" value="ECO:0007669"/>
    <property type="project" value="UniProtKB-KW"/>
</dbReference>
<dbReference type="InterPro" id="IPR002347">
    <property type="entry name" value="SDR_fam"/>
</dbReference>
<comment type="caution">
    <text evidence="5">The sequence shown here is derived from an EMBL/GenBank/DDBJ whole genome shotgun (WGS) entry which is preliminary data.</text>
</comment>
<evidence type="ECO:0000313" key="5">
    <source>
        <dbReference type="EMBL" id="KAI1617857.1"/>
    </source>
</evidence>
<evidence type="ECO:0000313" key="6">
    <source>
        <dbReference type="Proteomes" id="UP001203852"/>
    </source>
</evidence>
<keyword evidence="6" id="KW-1185">Reference proteome</keyword>
<keyword evidence="2" id="KW-0521">NADP</keyword>
<dbReference type="SUPFAM" id="SSF51735">
    <property type="entry name" value="NAD(P)-binding Rossmann-fold domains"/>
    <property type="match status" value="2"/>
</dbReference>
<dbReference type="Proteomes" id="UP001203852">
    <property type="component" value="Unassembled WGS sequence"/>
</dbReference>
<gene>
    <name evidence="5" type="ORF">EDD36DRAFT_459525</name>
</gene>
<evidence type="ECO:0008006" key="7">
    <source>
        <dbReference type="Google" id="ProtNLM"/>
    </source>
</evidence>
<evidence type="ECO:0000256" key="2">
    <source>
        <dbReference type="ARBA" id="ARBA00022857"/>
    </source>
</evidence>
<sequence>MPVLGRVKQAEPAHLVLLARDVSRVQPVIDQINDTLGSSTKVVFVPINLDDLESVRAAAAEVSKHLGEEGKIDVLINNAGIMGVPYAKTKIGVESQFATNHLGHFVLTQNLLPLLRRGRDVRVVNLSSNGYLVCPFRPDDVNFDDGKAYDPLSGYGQSKTANILFTNGLAKRGITSFALHPGLIRGTHLSVGIDLRIFASINEITKKNTGKEFGSVDQPKTVEQGVATTIVAAFDPASGGPVRVCFHRMPQVVGASRGIGVELAKHLAQTPGTHVVATMHKGFSLELPNVEVIQLDQSKTDSVNAAARKVKEADTLIVNGAIGEDELLT</sequence>
<dbReference type="Pfam" id="PF00106">
    <property type="entry name" value="adh_short"/>
    <property type="match status" value="1"/>
</dbReference>
<reference evidence="5" key="1">
    <citation type="journal article" date="2022" name="bioRxiv">
        <title>Deciphering the potential niche of two novel black yeast fungi from a biological soil crust based on their genomes, phenotypes, and melanin regulation.</title>
        <authorList>
            <consortium name="DOE Joint Genome Institute"/>
            <person name="Carr E.C."/>
            <person name="Barton Q."/>
            <person name="Grambo S."/>
            <person name="Sullivan M."/>
            <person name="Renfro C.M."/>
            <person name="Kuo A."/>
            <person name="Pangilinan J."/>
            <person name="Lipzen A."/>
            <person name="Keymanesh K."/>
            <person name="Savage E."/>
            <person name="Barry K."/>
            <person name="Grigoriev I.V."/>
            <person name="Riekhof W.R."/>
            <person name="Harris S.S."/>
        </authorList>
    </citation>
    <scope>NUCLEOTIDE SEQUENCE</scope>
    <source>
        <strain evidence="5">JF 03-4F</strain>
    </source>
</reference>
<name>A0AAN6IH36_9EURO</name>
<organism evidence="5 6">
    <name type="scientific">Exophiala viscosa</name>
    <dbReference type="NCBI Taxonomy" id="2486360"/>
    <lineage>
        <taxon>Eukaryota</taxon>
        <taxon>Fungi</taxon>
        <taxon>Dikarya</taxon>
        <taxon>Ascomycota</taxon>
        <taxon>Pezizomycotina</taxon>
        <taxon>Eurotiomycetes</taxon>
        <taxon>Chaetothyriomycetidae</taxon>
        <taxon>Chaetothyriales</taxon>
        <taxon>Herpotrichiellaceae</taxon>
        <taxon>Exophiala</taxon>
    </lineage>
</organism>
<comment type="similarity">
    <text evidence="1 4">Belongs to the short-chain dehydrogenases/reductases (SDR) family.</text>
</comment>
<dbReference type="EMBL" id="MU404350">
    <property type="protein sequence ID" value="KAI1617857.1"/>
    <property type="molecule type" value="Genomic_DNA"/>
</dbReference>
<dbReference type="PRINTS" id="PR00080">
    <property type="entry name" value="SDRFAMILY"/>
</dbReference>
<keyword evidence="3" id="KW-0560">Oxidoreductase</keyword>
<dbReference type="InterPro" id="IPR036291">
    <property type="entry name" value="NAD(P)-bd_dom_sf"/>
</dbReference>